<dbReference type="Gene3D" id="3.20.20.450">
    <property type="entry name" value="EAL domain"/>
    <property type="match status" value="1"/>
</dbReference>
<proteinExistence type="predicted"/>
<evidence type="ECO:0000313" key="1">
    <source>
        <dbReference type="EMBL" id="MFC6038914.1"/>
    </source>
</evidence>
<sequence>MEEQVAFLKEFDVVGQGYFFSRPLPAEQLDSWTVGQLRKK</sequence>
<dbReference type="EMBL" id="JBHSRI010000005">
    <property type="protein sequence ID" value="MFC6038914.1"/>
    <property type="molecule type" value="Genomic_DNA"/>
</dbReference>
<reference evidence="2" key="1">
    <citation type="journal article" date="2019" name="Int. J. Syst. Evol. Microbiol.">
        <title>The Global Catalogue of Microorganisms (GCM) 10K type strain sequencing project: providing services to taxonomists for standard genome sequencing and annotation.</title>
        <authorList>
            <consortium name="The Broad Institute Genomics Platform"/>
            <consortium name="The Broad Institute Genome Sequencing Center for Infectious Disease"/>
            <person name="Wu L."/>
            <person name="Ma J."/>
        </authorList>
    </citation>
    <scope>NUCLEOTIDE SEQUENCE [LARGE SCALE GENOMIC DNA]</scope>
    <source>
        <strain evidence="2">CCUG 54527</strain>
    </source>
</reference>
<gene>
    <name evidence="1" type="ORF">ACFPYN_05535</name>
</gene>
<dbReference type="SUPFAM" id="SSF141868">
    <property type="entry name" value="EAL domain-like"/>
    <property type="match status" value="1"/>
</dbReference>
<evidence type="ECO:0008006" key="3">
    <source>
        <dbReference type="Google" id="ProtNLM"/>
    </source>
</evidence>
<protein>
    <recommendedName>
        <fullName evidence="3">EAL domain-containing protein</fullName>
    </recommendedName>
</protein>
<dbReference type="RefSeq" id="WP_377733014.1">
    <property type="nucleotide sequence ID" value="NZ_JBHSRI010000005.1"/>
</dbReference>
<keyword evidence="2" id="KW-1185">Reference proteome</keyword>
<dbReference type="InterPro" id="IPR035919">
    <property type="entry name" value="EAL_sf"/>
</dbReference>
<organism evidence="1 2">
    <name type="scientific">Paenisporosarcina macmurdoensis</name>
    <dbReference type="NCBI Taxonomy" id="212659"/>
    <lineage>
        <taxon>Bacteria</taxon>
        <taxon>Bacillati</taxon>
        <taxon>Bacillota</taxon>
        <taxon>Bacilli</taxon>
        <taxon>Bacillales</taxon>
        <taxon>Caryophanaceae</taxon>
        <taxon>Paenisporosarcina</taxon>
    </lineage>
</organism>
<comment type="caution">
    <text evidence="1">The sequence shown here is derived from an EMBL/GenBank/DDBJ whole genome shotgun (WGS) entry which is preliminary data.</text>
</comment>
<dbReference type="Proteomes" id="UP001596170">
    <property type="component" value="Unassembled WGS sequence"/>
</dbReference>
<evidence type="ECO:0000313" key="2">
    <source>
        <dbReference type="Proteomes" id="UP001596170"/>
    </source>
</evidence>
<name>A0ABW1L5H0_9BACL</name>
<accession>A0ABW1L5H0</accession>